<evidence type="ECO:0000313" key="2">
    <source>
        <dbReference type="EMBL" id="CAH1000534.1"/>
    </source>
</evidence>
<protein>
    <recommendedName>
        <fullName evidence="1">Calcineurin-like phosphoesterase domain-containing protein</fullName>
    </recommendedName>
</protein>
<name>A0ABM9B0V4_9BACT</name>
<dbReference type="Proteomes" id="UP000837803">
    <property type="component" value="Unassembled WGS sequence"/>
</dbReference>
<dbReference type="RefSeq" id="WP_238750584.1">
    <property type="nucleotide sequence ID" value="NZ_CAKLPZ010000001.1"/>
</dbReference>
<sequence>MLPLLASLALALSADTLPLPDGPYLFYEDDGVVARWVDTEQRTADELVYTPENYAALPRFTSFRPELVDVSRAFEQQSIMHYEGIDKVIALSDIHGQFDTGRELLLANGVINTANDWSFGTGHLVVVGDIFDRGDQVTETLWLIHNLQVQAERAGGMVHFLLGNHETMVLEGDDRYLHKKYRVTTSLMGKFYRELYGPNTYLGRWLRSLPLAVEIDKTVFIHGGLSRQMVREVSSITKLNELYHTYLIDADDMDDVVSGSNRMDLLHGRLGPLWYRGYFTKGTFSARDLGYVLRKLDAKRIVVGHTSFTAIQGFYDNRVIAVDSSIKFGSAGEVLILDQGTPYRGTLKGLRIPLITAGTK</sequence>
<keyword evidence="3" id="KW-1185">Reference proteome</keyword>
<comment type="caution">
    <text evidence="2">The sequence shown here is derived from an EMBL/GenBank/DDBJ whole genome shotgun (WGS) entry which is preliminary data.</text>
</comment>
<reference evidence="2" key="1">
    <citation type="submission" date="2021-12" db="EMBL/GenBank/DDBJ databases">
        <authorList>
            <person name="Rodrigo-Torres L."/>
            <person name="Arahal R. D."/>
            <person name="Lucena T."/>
        </authorList>
    </citation>
    <scope>NUCLEOTIDE SEQUENCE</scope>
    <source>
        <strain evidence="2">CECT 8419</strain>
    </source>
</reference>
<organism evidence="2 3">
    <name type="scientific">Neolewinella maritima</name>
    <dbReference type="NCBI Taxonomy" id="1383882"/>
    <lineage>
        <taxon>Bacteria</taxon>
        <taxon>Pseudomonadati</taxon>
        <taxon>Bacteroidota</taxon>
        <taxon>Saprospiria</taxon>
        <taxon>Saprospirales</taxon>
        <taxon>Lewinellaceae</taxon>
        <taxon>Neolewinella</taxon>
    </lineage>
</organism>
<evidence type="ECO:0000259" key="1">
    <source>
        <dbReference type="Pfam" id="PF00149"/>
    </source>
</evidence>
<dbReference type="InterPro" id="IPR029052">
    <property type="entry name" value="Metallo-depent_PP-like"/>
</dbReference>
<dbReference type="SUPFAM" id="SSF56300">
    <property type="entry name" value="Metallo-dependent phosphatases"/>
    <property type="match status" value="1"/>
</dbReference>
<dbReference type="EMBL" id="CAKLPZ010000001">
    <property type="protein sequence ID" value="CAH1000534.1"/>
    <property type="molecule type" value="Genomic_DNA"/>
</dbReference>
<dbReference type="InterPro" id="IPR004843">
    <property type="entry name" value="Calcineurin-like_PHP"/>
</dbReference>
<proteinExistence type="predicted"/>
<accession>A0ABM9B0V4</accession>
<dbReference type="Gene3D" id="3.60.21.10">
    <property type="match status" value="1"/>
</dbReference>
<gene>
    <name evidence="2" type="ORF">LEM8419_01687</name>
</gene>
<dbReference type="PANTHER" id="PTHR46546:SF4">
    <property type="entry name" value="SHEWANELLA-LIKE PROTEIN PHOSPHATASE 1"/>
    <property type="match status" value="1"/>
</dbReference>
<dbReference type="Pfam" id="PF00149">
    <property type="entry name" value="Metallophos"/>
    <property type="match status" value="1"/>
</dbReference>
<evidence type="ECO:0000313" key="3">
    <source>
        <dbReference type="Proteomes" id="UP000837803"/>
    </source>
</evidence>
<dbReference type="PANTHER" id="PTHR46546">
    <property type="entry name" value="SHEWANELLA-LIKE PROTEIN PHOSPHATASE 1"/>
    <property type="match status" value="1"/>
</dbReference>
<feature type="domain" description="Calcineurin-like phosphoesterase" evidence="1">
    <location>
        <begin position="87"/>
        <end position="306"/>
    </location>
</feature>